<dbReference type="EMBL" id="RWGY01000031">
    <property type="protein sequence ID" value="TVU13844.1"/>
    <property type="molecule type" value="Genomic_DNA"/>
</dbReference>
<dbReference type="SUPFAM" id="SSF51735">
    <property type="entry name" value="NAD(P)-binding Rossmann-fold domains"/>
    <property type="match status" value="2"/>
</dbReference>
<accession>A0A5J9TR77</accession>
<reference evidence="2 3" key="1">
    <citation type="journal article" date="2019" name="Sci. Rep.">
        <title>A high-quality genome of Eragrostis curvula grass provides insights into Poaceae evolution and supports new strategies to enhance forage quality.</title>
        <authorList>
            <person name="Carballo J."/>
            <person name="Santos B.A.C.M."/>
            <person name="Zappacosta D."/>
            <person name="Garbus I."/>
            <person name="Selva J.P."/>
            <person name="Gallo C.A."/>
            <person name="Diaz A."/>
            <person name="Albertini E."/>
            <person name="Caccamo M."/>
            <person name="Echenique V."/>
        </authorList>
    </citation>
    <scope>NUCLEOTIDE SEQUENCE [LARGE SCALE GENOMIC DNA]</scope>
    <source>
        <strain evidence="3">cv. Victoria</strain>
        <tissue evidence="2">Leaf</tissue>
    </source>
</reference>
<evidence type="ECO:0000313" key="3">
    <source>
        <dbReference type="Proteomes" id="UP000324897"/>
    </source>
</evidence>
<dbReference type="InterPro" id="IPR013154">
    <property type="entry name" value="ADH-like_N"/>
</dbReference>
<dbReference type="Gene3D" id="3.90.180.10">
    <property type="entry name" value="Medium-chain alcohol dehydrogenases, catalytic domain"/>
    <property type="match status" value="2"/>
</dbReference>
<dbReference type="Gene3D" id="3.40.50.720">
    <property type="entry name" value="NAD(P)-binding Rossmann-like Domain"/>
    <property type="match status" value="2"/>
</dbReference>
<dbReference type="InterPro" id="IPR052733">
    <property type="entry name" value="Chloroplast_QOR"/>
</dbReference>
<dbReference type="CDD" id="cd08267">
    <property type="entry name" value="MDR1"/>
    <property type="match status" value="2"/>
</dbReference>
<feature type="domain" description="Enoyl reductase (ER)" evidence="1">
    <location>
        <begin position="403"/>
        <end position="713"/>
    </location>
</feature>
<dbReference type="AlphaFoldDB" id="A0A5J9TR77"/>
<sequence>MATPAKMQAVQYDAYGGGAAGLEKTALVEVPVPSAKKNELLLKLEAAAINPVDWKMQHGLLRPLLPRKFPFIPVTDVAGVVVDVGPGVNGFKAGDQVVAKLNSLSGGGLAEYAVASESLSVKRPSEISAAEGAGLPVAAGTALQALRTIGAKFDGTGEPMNVLITAASGGVGLYAVQLAKLAGLHVTATCGARNMELVRSLGADEVLDYKTPEGASLKSPSGKKYDYVVHCTVGMSWSTFEPLLSDAGKVIDLTPYISAYLTSVLHKVTFARKRLVALLLSLDKADLEFLVALLKDGKIKTLIDSRFPLSDVTKAWEKSIEGHATGKIIRAPSPFTFVCIYYTPPSPFSLHDIHEVAPFSPSRSHRPTGAACPSSLPGLPSPMAAAATAPTTMRAVQYDSYGGGAAGLKHVEVPVPSAKKNEVLLKLEAAAINPVDWKIQQGLLRPLLPRKFPFIPVTDVAGVVVDVGPGVNGFKAGDQVVAMLNSLSGGGLAEYAVASENMTVKRPPEVSAAEGAGLPIAAGTALQALKTIGAKFDGTGKTLNVLITAASGGVGLYALQLAKLAGLHITATCGARNMELVRSLGADEVLDYRTPEGASLKSPSGKKYDGVVHCTVGISWSTFEPVLSSNGKVIDLTPNFSAILKSVLHKVTFARKQLVPLLVSPNQADLEFLVALLKDGKMKTLIDSRFPLSDVTKAWEKSIEGHATGKIIVEMEG</sequence>
<gene>
    <name evidence="2" type="ORF">EJB05_37275</name>
</gene>
<proteinExistence type="predicted"/>
<dbReference type="Proteomes" id="UP000324897">
    <property type="component" value="Unassembled WGS sequence"/>
</dbReference>
<dbReference type="PANTHER" id="PTHR44013:SF1">
    <property type="entry name" value="ZINC-TYPE ALCOHOL DEHYDROGENASE-LIKE PROTEIN C16A3.02C"/>
    <property type="match status" value="1"/>
</dbReference>
<evidence type="ECO:0000259" key="1">
    <source>
        <dbReference type="SMART" id="SM00829"/>
    </source>
</evidence>
<dbReference type="SMART" id="SM00829">
    <property type="entry name" value="PKS_ER"/>
    <property type="match status" value="1"/>
</dbReference>
<evidence type="ECO:0000313" key="2">
    <source>
        <dbReference type="EMBL" id="TVU13844.1"/>
    </source>
</evidence>
<feature type="non-terminal residue" evidence="2">
    <location>
        <position position="1"/>
    </location>
</feature>
<dbReference type="Pfam" id="PF13602">
    <property type="entry name" value="ADH_zinc_N_2"/>
    <property type="match status" value="2"/>
</dbReference>
<organism evidence="2 3">
    <name type="scientific">Eragrostis curvula</name>
    <name type="common">weeping love grass</name>
    <dbReference type="NCBI Taxonomy" id="38414"/>
    <lineage>
        <taxon>Eukaryota</taxon>
        <taxon>Viridiplantae</taxon>
        <taxon>Streptophyta</taxon>
        <taxon>Embryophyta</taxon>
        <taxon>Tracheophyta</taxon>
        <taxon>Spermatophyta</taxon>
        <taxon>Magnoliopsida</taxon>
        <taxon>Liliopsida</taxon>
        <taxon>Poales</taxon>
        <taxon>Poaceae</taxon>
        <taxon>PACMAD clade</taxon>
        <taxon>Chloridoideae</taxon>
        <taxon>Eragrostideae</taxon>
        <taxon>Eragrostidinae</taxon>
        <taxon>Eragrostis</taxon>
    </lineage>
</organism>
<dbReference type="Gramene" id="TVU13844">
    <property type="protein sequence ID" value="TVU13844"/>
    <property type="gene ID" value="EJB05_37275"/>
</dbReference>
<dbReference type="PANTHER" id="PTHR44013">
    <property type="entry name" value="ZINC-TYPE ALCOHOL DEHYDROGENASE-LIKE PROTEIN C16A3.02C"/>
    <property type="match status" value="1"/>
</dbReference>
<protein>
    <recommendedName>
        <fullName evidence="1">Enoyl reductase (ER) domain-containing protein</fullName>
    </recommendedName>
</protein>
<dbReference type="InterPro" id="IPR011032">
    <property type="entry name" value="GroES-like_sf"/>
</dbReference>
<dbReference type="InterPro" id="IPR036291">
    <property type="entry name" value="NAD(P)-bd_dom_sf"/>
</dbReference>
<comment type="caution">
    <text evidence="2">The sequence shown here is derived from an EMBL/GenBank/DDBJ whole genome shotgun (WGS) entry which is preliminary data.</text>
</comment>
<dbReference type="SUPFAM" id="SSF50129">
    <property type="entry name" value="GroES-like"/>
    <property type="match status" value="2"/>
</dbReference>
<dbReference type="OrthoDB" id="48317at2759"/>
<dbReference type="InterPro" id="IPR020843">
    <property type="entry name" value="ER"/>
</dbReference>
<dbReference type="GO" id="GO:0016491">
    <property type="term" value="F:oxidoreductase activity"/>
    <property type="evidence" value="ECO:0007669"/>
    <property type="project" value="InterPro"/>
</dbReference>
<dbReference type="Pfam" id="PF08240">
    <property type="entry name" value="ADH_N"/>
    <property type="match status" value="2"/>
</dbReference>
<name>A0A5J9TR77_9POAL</name>
<keyword evidence="3" id="KW-1185">Reference proteome</keyword>